<evidence type="ECO:0000259" key="10">
    <source>
        <dbReference type="Pfam" id="PF02879"/>
    </source>
</evidence>
<evidence type="ECO:0000256" key="4">
    <source>
        <dbReference type="ARBA" id="ARBA00022723"/>
    </source>
</evidence>
<keyword evidence="4 7" id="KW-0479">Metal-binding</keyword>
<dbReference type="GO" id="GO:0005975">
    <property type="term" value="P:carbohydrate metabolic process"/>
    <property type="evidence" value="ECO:0007669"/>
    <property type="project" value="InterPro"/>
</dbReference>
<dbReference type="InterPro" id="IPR005845">
    <property type="entry name" value="A-D-PHexomutase_a/b/a-II"/>
</dbReference>
<dbReference type="Gene3D" id="3.30.310.50">
    <property type="entry name" value="Alpha-D-phosphohexomutase, C-terminal domain"/>
    <property type="match status" value="1"/>
</dbReference>
<dbReference type="AlphaFoldDB" id="A0AA52HAX4"/>
<dbReference type="GO" id="GO:0000287">
    <property type="term" value="F:magnesium ion binding"/>
    <property type="evidence" value="ECO:0007669"/>
    <property type="project" value="InterPro"/>
</dbReference>
<evidence type="ECO:0000259" key="8">
    <source>
        <dbReference type="Pfam" id="PF00408"/>
    </source>
</evidence>
<dbReference type="SUPFAM" id="SSF53738">
    <property type="entry name" value="Phosphoglucomutase, first 3 domains"/>
    <property type="match status" value="3"/>
</dbReference>
<dbReference type="EC" id="5.4.2.8" evidence="12"/>
<dbReference type="RefSeq" id="WP_310799034.1">
    <property type="nucleotide sequence ID" value="NZ_CP123872.1"/>
</dbReference>
<evidence type="ECO:0000259" key="9">
    <source>
        <dbReference type="Pfam" id="PF02878"/>
    </source>
</evidence>
<keyword evidence="6 12" id="KW-0413">Isomerase</keyword>
<evidence type="ECO:0000256" key="3">
    <source>
        <dbReference type="ARBA" id="ARBA00022553"/>
    </source>
</evidence>
<dbReference type="Proteomes" id="UP001268683">
    <property type="component" value="Chromosome"/>
</dbReference>
<dbReference type="InterPro" id="IPR036900">
    <property type="entry name" value="A-D-PHexomutase_C_sf"/>
</dbReference>
<dbReference type="InterPro" id="IPR005844">
    <property type="entry name" value="A-D-PHexomutase_a/b/a-I"/>
</dbReference>
<dbReference type="Gene3D" id="3.40.120.10">
    <property type="entry name" value="Alpha-D-Glucose-1,6-Bisphosphate, subunit A, domain 3"/>
    <property type="match status" value="3"/>
</dbReference>
<comment type="similarity">
    <text evidence="2 7">Belongs to the phosphohexose mutase family.</text>
</comment>
<proteinExistence type="inferred from homology"/>
<comment type="cofactor">
    <cofactor evidence="1">
        <name>Mg(2+)</name>
        <dbReference type="ChEBI" id="CHEBI:18420"/>
    </cofactor>
</comment>
<dbReference type="KEGG" id="tmk:QGN29_02235"/>
<organism evidence="12 13">
    <name type="scientific">Temperatibacter marinus</name>
    <dbReference type="NCBI Taxonomy" id="1456591"/>
    <lineage>
        <taxon>Bacteria</taxon>
        <taxon>Pseudomonadati</taxon>
        <taxon>Pseudomonadota</taxon>
        <taxon>Alphaproteobacteria</taxon>
        <taxon>Kordiimonadales</taxon>
        <taxon>Temperatibacteraceae</taxon>
        <taxon>Temperatibacter</taxon>
    </lineage>
</organism>
<dbReference type="InterPro" id="IPR016055">
    <property type="entry name" value="A-D-PHexomutase_a/b/a-I/II/III"/>
</dbReference>
<dbReference type="Pfam" id="PF02880">
    <property type="entry name" value="PGM_PMM_III"/>
    <property type="match status" value="1"/>
</dbReference>
<keyword evidence="13" id="KW-1185">Reference proteome</keyword>
<dbReference type="InterPro" id="IPR005841">
    <property type="entry name" value="Alpha-D-phosphohexomutase_SF"/>
</dbReference>
<dbReference type="InterPro" id="IPR005843">
    <property type="entry name" value="A-D-PHexomutase_C"/>
</dbReference>
<protein>
    <submittedName>
        <fullName evidence="12">Phosphomannomutase CpsG</fullName>
        <ecNumber evidence="12">5.4.2.8</ecNumber>
    </submittedName>
</protein>
<dbReference type="Pfam" id="PF02879">
    <property type="entry name" value="PGM_PMM_II"/>
    <property type="match status" value="1"/>
</dbReference>
<dbReference type="Pfam" id="PF00408">
    <property type="entry name" value="PGM_PMM_IV"/>
    <property type="match status" value="1"/>
</dbReference>
<dbReference type="Pfam" id="PF02878">
    <property type="entry name" value="PGM_PMM_I"/>
    <property type="match status" value="1"/>
</dbReference>
<evidence type="ECO:0000313" key="13">
    <source>
        <dbReference type="Proteomes" id="UP001268683"/>
    </source>
</evidence>
<dbReference type="InterPro" id="IPR005846">
    <property type="entry name" value="A-D-PHexomutase_a/b/a-III"/>
</dbReference>
<dbReference type="SUPFAM" id="SSF55957">
    <property type="entry name" value="Phosphoglucomutase, C-terminal domain"/>
    <property type="match status" value="1"/>
</dbReference>
<dbReference type="GO" id="GO:0004615">
    <property type="term" value="F:phosphomannomutase activity"/>
    <property type="evidence" value="ECO:0007669"/>
    <property type="project" value="UniProtKB-EC"/>
</dbReference>
<evidence type="ECO:0000256" key="1">
    <source>
        <dbReference type="ARBA" id="ARBA00001946"/>
    </source>
</evidence>
<reference evidence="12" key="1">
    <citation type="submission" date="2023-04" db="EMBL/GenBank/DDBJ databases">
        <title>Complete genome sequence of Temperatibacter marinus.</title>
        <authorList>
            <person name="Rong J.-C."/>
            <person name="Yi M.-L."/>
            <person name="Zhao Q."/>
        </authorList>
    </citation>
    <scope>NUCLEOTIDE SEQUENCE</scope>
    <source>
        <strain evidence="12">NBRC 110045</strain>
    </source>
</reference>
<dbReference type="PRINTS" id="PR00509">
    <property type="entry name" value="PGMPMM"/>
</dbReference>
<evidence type="ECO:0000256" key="5">
    <source>
        <dbReference type="ARBA" id="ARBA00022842"/>
    </source>
</evidence>
<evidence type="ECO:0000256" key="6">
    <source>
        <dbReference type="ARBA" id="ARBA00023235"/>
    </source>
</evidence>
<feature type="domain" description="Alpha-D-phosphohexomutase C-terminal" evidence="8">
    <location>
        <begin position="376"/>
        <end position="449"/>
    </location>
</feature>
<evidence type="ECO:0000256" key="2">
    <source>
        <dbReference type="ARBA" id="ARBA00010231"/>
    </source>
</evidence>
<name>A0AA52HAX4_9PROT</name>
<dbReference type="PANTHER" id="PTHR43771:SF1">
    <property type="entry name" value="PHOSPHOMANNOMUTASE"/>
    <property type="match status" value="1"/>
</dbReference>
<keyword evidence="5 7" id="KW-0460">Magnesium</keyword>
<dbReference type="EMBL" id="CP123872">
    <property type="protein sequence ID" value="WND03185.1"/>
    <property type="molecule type" value="Genomic_DNA"/>
</dbReference>
<keyword evidence="3" id="KW-0597">Phosphoprotein</keyword>
<dbReference type="PANTHER" id="PTHR43771">
    <property type="entry name" value="PHOSPHOMANNOMUTASE"/>
    <property type="match status" value="1"/>
</dbReference>
<gene>
    <name evidence="12" type="ORF">QGN29_02235</name>
</gene>
<feature type="domain" description="Alpha-D-phosphohexomutase alpha/beta/alpha" evidence="11">
    <location>
        <begin position="260"/>
        <end position="371"/>
    </location>
</feature>
<evidence type="ECO:0000313" key="12">
    <source>
        <dbReference type="EMBL" id="WND03185.1"/>
    </source>
</evidence>
<dbReference type="InterPro" id="IPR016066">
    <property type="entry name" value="A-D-PHexomutase_CS"/>
</dbReference>
<evidence type="ECO:0000259" key="11">
    <source>
        <dbReference type="Pfam" id="PF02880"/>
    </source>
</evidence>
<evidence type="ECO:0000256" key="7">
    <source>
        <dbReference type="RuleBase" id="RU004326"/>
    </source>
</evidence>
<feature type="domain" description="Alpha-D-phosphohexomutase alpha/beta/alpha" evidence="10">
    <location>
        <begin position="151"/>
        <end position="256"/>
    </location>
</feature>
<dbReference type="PROSITE" id="PS00710">
    <property type="entry name" value="PGM_PMM"/>
    <property type="match status" value="1"/>
</dbReference>
<dbReference type="CDD" id="cd03089">
    <property type="entry name" value="PMM_PGM"/>
    <property type="match status" value="1"/>
</dbReference>
<accession>A0AA52HAX4</accession>
<sequence length="454" mass="51258">MKPITCFKAYDLRGKLEEQLDNDVAYRVGRAFGQYLEAKKIVVGCDARSSSEPLKKALIEGLLDSGTDVVDIGQTGTEEVYFATSFLDCCGGIEVTASHNPIDYNGMKFVRENSKPISLDSGLKDIKEMAEQEKWPSDKERGSLSEQSVLDDYVTHLLGYIDHQKLSPMKIVVDSGNGVSGHVIDAIEERFQKTNVPIEFVKINHEPDSTFPNGIPNPMIEDNRTMTIQAVIDSGADIGIAWDGDFDRCFFYDEQGTFLDGYYIVGLLSEAFLAKSTESAVIFDPRTYWNTLDIAATAGGEAVMSKCGHSFIKEKMREIDAVYGGEMSAHHYFRDFYYCDSGMIPWLLIIELLSQKKQAFSTVLTDRIEKFPSSGEINFKVNDPDQIIQTILDHEYHEEYSLNELDGIDLIFKEWRFNLRKSNTEPVIRLNMEARGDQDLLEAKLKMIVDLIKQ</sequence>
<feature type="domain" description="Alpha-D-phosphohexomutase alpha/beta/alpha" evidence="9">
    <location>
        <begin position="7"/>
        <end position="134"/>
    </location>
</feature>